<proteinExistence type="inferred from homology"/>
<sequence>MEPPHCPGVRDFAVVFGGVFATGRHPPHQPLLYCRRASLIIADARLAPLAEGALALLPSPPPLLLAGGAEGGRVDLLEEAHDKNTPFAQDIQVEDDDNCVLLYSSGTTGVPKGAPTRQGSIRHNLPAVLHPGVNAFLPATGEWQETVLGVMPFFHAWGLYTVLNCSLLQGAKVVTMPTFLPELFLPALAKHQIGVLHVVPPLIQFLVAHPAVTSRDLESLRVVMCAAAPCPAPAAHALKEKAPHPIFFQEAYGMTETMPTHYTPLGHERLGSCGHLLPGVTARVVWGRVCHPPAPQYPGGAVGEGSWDAFTEDGWLRTGDIVTYDEDGYFFVVDRIKELIKVKGHQVSPSEVEGELRALPGVVDAGVVGVADERAGEVPKAFVVRRDPSLTEERVQALIASKLAPHKHLKGGVVFVDELPKSPAGKLLRRLLKERQGE</sequence>
<comment type="subcellular location">
    <subcellularLocation>
        <location evidence="1">Peroxisome</location>
    </subcellularLocation>
</comment>
<protein>
    <submittedName>
        <fullName evidence="7">Uncharacterized protein</fullName>
    </submittedName>
</protein>
<dbReference type="Pfam" id="PF00501">
    <property type="entry name" value="AMP-binding"/>
    <property type="match status" value="1"/>
</dbReference>
<evidence type="ECO:0000313" key="8">
    <source>
        <dbReference type="Proteomes" id="UP001487740"/>
    </source>
</evidence>
<dbReference type="GO" id="GO:0005777">
    <property type="term" value="C:peroxisome"/>
    <property type="evidence" value="ECO:0007669"/>
    <property type="project" value="UniProtKB-SubCell"/>
</dbReference>
<dbReference type="FunFam" id="3.30.300.30:FF:000007">
    <property type="entry name" value="4-coumarate--CoA ligase 2"/>
    <property type="match status" value="1"/>
</dbReference>
<dbReference type="InterPro" id="IPR020845">
    <property type="entry name" value="AMP-binding_CS"/>
</dbReference>
<dbReference type="AlphaFoldDB" id="A0AAW0SVJ7"/>
<keyword evidence="3" id="KW-0436">Ligase</keyword>
<dbReference type="SUPFAM" id="SSF56801">
    <property type="entry name" value="Acetyl-CoA synthetase-like"/>
    <property type="match status" value="1"/>
</dbReference>
<evidence type="ECO:0000256" key="1">
    <source>
        <dbReference type="ARBA" id="ARBA00004275"/>
    </source>
</evidence>
<evidence type="ECO:0000259" key="5">
    <source>
        <dbReference type="Pfam" id="PF00501"/>
    </source>
</evidence>
<comment type="caution">
    <text evidence="7">The sequence shown here is derived from an EMBL/GenBank/DDBJ whole genome shotgun (WGS) entry which is preliminary data.</text>
</comment>
<dbReference type="PANTHER" id="PTHR24096">
    <property type="entry name" value="LONG-CHAIN-FATTY-ACID--COA LIGASE"/>
    <property type="match status" value="1"/>
</dbReference>
<gene>
    <name evidence="7" type="ORF">O3P69_019389</name>
</gene>
<feature type="domain" description="AMP-dependent synthetase/ligase" evidence="5">
    <location>
        <begin position="79"/>
        <end position="285"/>
    </location>
</feature>
<reference evidence="7 8" key="1">
    <citation type="submission" date="2023-03" db="EMBL/GenBank/DDBJ databases">
        <title>High-quality genome of Scylla paramamosain provides insights in environmental adaptation.</title>
        <authorList>
            <person name="Zhang L."/>
        </authorList>
    </citation>
    <scope>NUCLEOTIDE SEQUENCE [LARGE SCALE GENOMIC DNA]</scope>
    <source>
        <strain evidence="7">LZ_2023a</strain>
        <tissue evidence="7">Muscle</tissue>
    </source>
</reference>
<dbReference type="PANTHER" id="PTHR24096:SF149">
    <property type="entry name" value="AMP-BINDING DOMAIN-CONTAINING PROTEIN-RELATED"/>
    <property type="match status" value="1"/>
</dbReference>
<evidence type="ECO:0000256" key="3">
    <source>
        <dbReference type="ARBA" id="ARBA00022598"/>
    </source>
</evidence>
<dbReference type="Proteomes" id="UP001487740">
    <property type="component" value="Unassembled WGS sequence"/>
</dbReference>
<keyword evidence="8" id="KW-1185">Reference proteome</keyword>
<dbReference type="Pfam" id="PF13193">
    <property type="entry name" value="AMP-binding_C"/>
    <property type="match status" value="1"/>
</dbReference>
<dbReference type="PROSITE" id="PS00455">
    <property type="entry name" value="AMP_BINDING"/>
    <property type="match status" value="1"/>
</dbReference>
<dbReference type="InterPro" id="IPR045851">
    <property type="entry name" value="AMP-bd_C_sf"/>
</dbReference>
<dbReference type="InterPro" id="IPR000873">
    <property type="entry name" value="AMP-dep_synth/lig_dom"/>
</dbReference>
<dbReference type="InterPro" id="IPR025110">
    <property type="entry name" value="AMP-bd_C"/>
</dbReference>
<comment type="similarity">
    <text evidence="2">Belongs to the ATP-dependent AMP-binding enzyme family.</text>
</comment>
<dbReference type="Gene3D" id="3.40.50.12780">
    <property type="entry name" value="N-terminal domain of ligase-like"/>
    <property type="match status" value="1"/>
</dbReference>
<dbReference type="Gene3D" id="3.30.300.30">
    <property type="match status" value="1"/>
</dbReference>
<evidence type="ECO:0000256" key="4">
    <source>
        <dbReference type="ARBA" id="ARBA00023140"/>
    </source>
</evidence>
<dbReference type="InterPro" id="IPR042099">
    <property type="entry name" value="ANL_N_sf"/>
</dbReference>
<accession>A0AAW0SVJ7</accession>
<dbReference type="EMBL" id="JARAKH010000043">
    <property type="protein sequence ID" value="KAK8379444.1"/>
    <property type="molecule type" value="Genomic_DNA"/>
</dbReference>
<keyword evidence="4" id="KW-0576">Peroxisome</keyword>
<dbReference type="GO" id="GO:0016405">
    <property type="term" value="F:CoA-ligase activity"/>
    <property type="evidence" value="ECO:0007669"/>
    <property type="project" value="TreeGrafter"/>
</dbReference>
<evidence type="ECO:0000259" key="6">
    <source>
        <dbReference type="Pfam" id="PF13193"/>
    </source>
</evidence>
<evidence type="ECO:0000256" key="2">
    <source>
        <dbReference type="ARBA" id="ARBA00006432"/>
    </source>
</evidence>
<name>A0AAW0SVJ7_SCYPA</name>
<organism evidence="7 8">
    <name type="scientific">Scylla paramamosain</name>
    <name type="common">Mud crab</name>
    <dbReference type="NCBI Taxonomy" id="85552"/>
    <lineage>
        <taxon>Eukaryota</taxon>
        <taxon>Metazoa</taxon>
        <taxon>Ecdysozoa</taxon>
        <taxon>Arthropoda</taxon>
        <taxon>Crustacea</taxon>
        <taxon>Multicrustacea</taxon>
        <taxon>Malacostraca</taxon>
        <taxon>Eumalacostraca</taxon>
        <taxon>Eucarida</taxon>
        <taxon>Decapoda</taxon>
        <taxon>Pleocyemata</taxon>
        <taxon>Brachyura</taxon>
        <taxon>Eubrachyura</taxon>
        <taxon>Portunoidea</taxon>
        <taxon>Portunidae</taxon>
        <taxon>Portuninae</taxon>
        <taxon>Scylla</taxon>
    </lineage>
</organism>
<feature type="domain" description="AMP-binding enzyme C-terminal" evidence="6">
    <location>
        <begin position="351"/>
        <end position="426"/>
    </location>
</feature>
<evidence type="ECO:0000313" key="7">
    <source>
        <dbReference type="EMBL" id="KAK8379444.1"/>
    </source>
</evidence>